<dbReference type="Proteomes" id="UP000033966">
    <property type="component" value="Unassembled WGS sequence"/>
</dbReference>
<evidence type="ECO:0000313" key="2">
    <source>
        <dbReference type="EMBL" id="KKT91315.1"/>
    </source>
</evidence>
<dbReference type="EMBL" id="LCKF01000014">
    <property type="protein sequence ID" value="KKT91315.1"/>
    <property type="molecule type" value="Genomic_DNA"/>
</dbReference>
<dbReference type="AlphaFoldDB" id="A0A0G1L697"/>
<dbReference type="InterPro" id="IPR001763">
    <property type="entry name" value="Rhodanese-like_dom"/>
</dbReference>
<gene>
    <name evidence="2" type="ORF">UW92_C0014G0015</name>
</gene>
<name>A0A0G1L697_9BACT</name>
<organism evidence="2 3">
    <name type="scientific">Candidatus Jorgensenbacteria bacterium GW2011_GWA2_45_13</name>
    <dbReference type="NCBI Taxonomy" id="1618662"/>
    <lineage>
        <taxon>Bacteria</taxon>
        <taxon>Candidatus Joergenseniibacteriota</taxon>
    </lineage>
</organism>
<dbReference type="SUPFAM" id="SSF52821">
    <property type="entry name" value="Rhodanese/Cell cycle control phosphatase"/>
    <property type="match status" value="1"/>
</dbReference>
<dbReference type="GO" id="GO:0016740">
    <property type="term" value="F:transferase activity"/>
    <property type="evidence" value="ECO:0007669"/>
    <property type="project" value="UniProtKB-KW"/>
</dbReference>
<reference evidence="2 3" key="1">
    <citation type="journal article" date="2015" name="Nature">
        <title>rRNA introns, odd ribosomes, and small enigmatic genomes across a large radiation of phyla.</title>
        <authorList>
            <person name="Brown C.T."/>
            <person name="Hug L.A."/>
            <person name="Thomas B.C."/>
            <person name="Sharon I."/>
            <person name="Castelle C.J."/>
            <person name="Singh A."/>
            <person name="Wilkins M.J."/>
            <person name="Williams K.H."/>
            <person name="Banfield J.F."/>
        </authorList>
    </citation>
    <scope>NUCLEOTIDE SEQUENCE [LARGE SCALE GENOMIC DNA]</scope>
</reference>
<comment type="caution">
    <text evidence="2">The sequence shown here is derived from an EMBL/GenBank/DDBJ whole genome shotgun (WGS) entry which is preliminary data.</text>
</comment>
<dbReference type="Gene3D" id="3.40.250.10">
    <property type="entry name" value="Rhodanese-like domain"/>
    <property type="match status" value="1"/>
</dbReference>
<dbReference type="PROSITE" id="PS50206">
    <property type="entry name" value="RHODANESE_3"/>
    <property type="match status" value="1"/>
</dbReference>
<sequence>MMGEEKGKLAALCISASVIFGILAAYAVVNYLPKSQLDAAKEFYDIETAMSVSPSDYIYDLKAGTRAGLVVDLRTPAQYNAGHLVTSVNVPAGQMSEEQIVAAFRRLPSDKPFITYCYSSYCMLSRKVGKTLADKGIFSKHLTAGWLEIQRDYSGYVVNGSEPGSLSVSENETVGVCDPTGEGEFGC</sequence>
<evidence type="ECO:0000259" key="1">
    <source>
        <dbReference type="PROSITE" id="PS50206"/>
    </source>
</evidence>
<feature type="domain" description="Rhodanese" evidence="1">
    <location>
        <begin position="64"/>
        <end position="158"/>
    </location>
</feature>
<proteinExistence type="predicted"/>
<dbReference type="InterPro" id="IPR036873">
    <property type="entry name" value="Rhodanese-like_dom_sf"/>
</dbReference>
<accession>A0A0G1L697</accession>
<evidence type="ECO:0000313" key="3">
    <source>
        <dbReference type="Proteomes" id="UP000033966"/>
    </source>
</evidence>
<dbReference type="Pfam" id="PF00581">
    <property type="entry name" value="Rhodanese"/>
    <property type="match status" value="1"/>
</dbReference>
<dbReference type="SMART" id="SM00450">
    <property type="entry name" value="RHOD"/>
    <property type="match status" value="1"/>
</dbReference>
<keyword evidence="2" id="KW-0808">Transferase</keyword>
<dbReference type="CDD" id="cd00158">
    <property type="entry name" value="RHOD"/>
    <property type="match status" value="1"/>
</dbReference>
<protein>
    <submittedName>
        <fullName evidence="2">Sulfurtransferase</fullName>
    </submittedName>
</protein>